<evidence type="ECO:0000313" key="2">
    <source>
        <dbReference type="EMBL" id="OJT11170.1"/>
    </source>
</evidence>
<dbReference type="EMBL" id="MNAD01000682">
    <property type="protein sequence ID" value="OJT11170.1"/>
    <property type="molecule type" value="Genomic_DNA"/>
</dbReference>
<feature type="compositionally biased region" description="Acidic residues" evidence="1">
    <location>
        <begin position="34"/>
        <end position="46"/>
    </location>
</feature>
<evidence type="ECO:0008006" key="4">
    <source>
        <dbReference type="Google" id="ProtNLM"/>
    </source>
</evidence>
<evidence type="ECO:0000256" key="1">
    <source>
        <dbReference type="SAM" id="MobiDB-lite"/>
    </source>
</evidence>
<dbReference type="AlphaFoldDB" id="A0A1M2VUH5"/>
<protein>
    <recommendedName>
        <fullName evidence="4">C2H2-type domain-containing protein</fullName>
    </recommendedName>
</protein>
<evidence type="ECO:0000313" key="3">
    <source>
        <dbReference type="Proteomes" id="UP000184267"/>
    </source>
</evidence>
<dbReference type="OrthoDB" id="2754494at2759"/>
<reference evidence="2 3" key="1">
    <citation type="submission" date="2016-10" db="EMBL/GenBank/DDBJ databases">
        <title>Genome sequence of the basidiomycete white-rot fungus Trametes pubescens.</title>
        <authorList>
            <person name="Makela M.R."/>
            <person name="Granchi Z."/>
            <person name="Peng M."/>
            <person name="De Vries R.P."/>
            <person name="Grigoriev I."/>
            <person name="Riley R."/>
            <person name="Hilden K."/>
        </authorList>
    </citation>
    <scope>NUCLEOTIDE SEQUENCE [LARGE SCALE GENOMIC DNA]</scope>
    <source>
        <strain evidence="2 3">FBCC735</strain>
    </source>
</reference>
<name>A0A1M2VUH5_TRAPU</name>
<gene>
    <name evidence="2" type="ORF">TRAPUB_12327</name>
</gene>
<organism evidence="2 3">
    <name type="scientific">Trametes pubescens</name>
    <name type="common">White-rot fungus</name>
    <dbReference type="NCBI Taxonomy" id="154538"/>
    <lineage>
        <taxon>Eukaryota</taxon>
        <taxon>Fungi</taxon>
        <taxon>Dikarya</taxon>
        <taxon>Basidiomycota</taxon>
        <taxon>Agaricomycotina</taxon>
        <taxon>Agaricomycetes</taxon>
        <taxon>Polyporales</taxon>
        <taxon>Polyporaceae</taxon>
        <taxon>Trametes</taxon>
    </lineage>
</organism>
<accession>A0A1M2VUH5</accession>
<sequence>MSSVGAAGGMNGADASEDARPGSDEEGLSGPGQDFDDPLGDPEGPSEDPQPAEGAQLPDSDSELYDPTGGMLSGWGFRANLRLNLPICLACGSVIPPRSIQTHLNGSHKGSGISVSQGDMECLISQFGISPEWPTHPDSIPLAFEGLRTKIGTLCPYPGCHGTWGNASAVKAHYVKDHVSEEGQQDALRTRDLTNAWHTATQWHRFVEGKTGQGLIDMITLPKSTSHPLYKLKSSVISYYEEAYELIKNTGQRLTFLKECHALVFPTLPLSAADEDALAPPPVSLSDAADRLTPWLHLGTECTFHSIQTMKNHASTLAEFDRKEPNMWWKRGSNSTVLTYFGHDISLDGLRRCQGALEDATRKLMQETLLLGLHFPIDFPSLVDDVSNTEPGYSLFLDPANRKALGPLDQLAQAILDSPELRKRFVISVDGLKITWRADELSRWLDGYSSLDRLCLVQLEMNCGAPGRTTELTGLTAVNTSTGVCRALQEMDGGLVMVQVYVKTCARDGYDRFIPHSINTSLATTLIYKEAVCRPFAQICASVLFPNDQEIKAMYQDSLFIKHKKAFDADDISKTMKTWTEEYLGYGLTISDWRQVSMPLRRVHAGMAESLMDEQEETVDAAQAGHSQGTDHAHYGRTERMVTGLAEGYLGPFLENSLAWHETLLLVPGKRGEFLPRV</sequence>
<proteinExistence type="predicted"/>
<dbReference type="STRING" id="154538.A0A1M2VUH5"/>
<feature type="region of interest" description="Disordered" evidence="1">
    <location>
        <begin position="1"/>
        <end position="67"/>
    </location>
</feature>
<dbReference type="Proteomes" id="UP000184267">
    <property type="component" value="Unassembled WGS sequence"/>
</dbReference>
<comment type="caution">
    <text evidence="2">The sequence shown here is derived from an EMBL/GenBank/DDBJ whole genome shotgun (WGS) entry which is preliminary data.</text>
</comment>
<dbReference type="OMA" id="HYGRTER"/>
<feature type="compositionally biased region" description="Gly residues" evidence="1">
    <location>
        <begin position="1"/>
        <end position="11"/>
    </location>
</feature>
<keyword evidence="3" id="KW-1185">Reference proteome</keyword>